<dbReference type="PANTHER" id="PTHR22893:SF55">
    <property type="entry name" value="OXIDOREDUCTASE-RELATED"/>
    <property type="match status" value="1"/>
</dbReference>
<organism evidence="3 4">
    <name type="scientific">Maricaulis virginensis</name>
    <dbReference type="NCBI Taxonomy" id="144022"/>
    <lineage>
        <taxon>Bacteria</taxon>
        <taxon>Pseudomonadati</taxon>
        <taxon>Pseudomonadota</taxon>
        <taxon>Alphaproteobacteria</taxon>
        <taxon>Maricaulales</taxon>
        <taxon>Maricaulaceae</taxon>
        <taxon>Maricaulis</taxon>
    </lineage>
</organism>
<comment type="caution">
    <text evidence="3">The sequence shown here is derived from an EMBL/GenBank/DDBJ whole genome shotgun (WGS) entry which is preliminary data.</text>
</comment>
<feature type="region of interest" description="Disordered" evidence="1">
    <location>
        <begin position="110"/>
        <end position="134"/>
    </location>
</feature>
<sequence>MTDTKALFRPFSLGSLELNNRIVMAPMTRSKSPGGIPGEPVVEYYRRRAANAVGLIITEGTTVDRPGASFDPAIPNFHNPDSLAGWRKVVDAVHAAGGKIAPQLWHVGLARRPGTGPHPDAASDSPSGVLPNGKQIGEPMTAEDIADTISAFAKAAKAAAEIGFDAVELHGAHGYLLDQFFWDGTNKRDDRFGGGLIERTTIVQEIVRAVRAEIPADLPLILRFSQWKQQDYNARLARTPDELEAFLAPLSEAGVDIFHASTRRFWIPEFEGSDLNLAGWTKKLSGKPAITVGSVGLNSDFLGAFMGENSQASSIDSLIERLENDEFDLVAVGRALISDPEWAAKVRDGRFGELSDFDAEKLKELV</sequence>
<evidence type="ECO:0000313" key="3">
    <source>
        <dbReference type="EMBL" id="GLK53452.1"/>
    </source>
</evidence>
<dbReference type="SUPFAM" id="SSF51395">
    <property type="entry name" value="FMN-linked oxidoreductases"/>
    <property type="match status" value="1"/>
</dbReference>
<dbReference type="PANTHER" id="PTHR22893">
    <property type="entry name" value="NADH OXIDOREDUCTASE-RELATED"/>
    <property type="match status" value="1"/>
</dbReference>
<gene>
    <name evidence="3" type="ORF">GCM10017621_29600</name>
</gene>
<dbReference type="InterPro" id="IPR001155">
    <property type="entry name" value="OxRdtase_FMN_N"/>
</dbReference>
<dbReference type="GO" id="GO:0005829">
    <property type="term" value="C:cytosol"/>
    <property type="evidence" value="ECO:0007669"/>
    <property type="project" value="TreeGrafter"/>
</dbReference>
<proteinExistence type="predicted"/>
<reference evidence="3" key="2">
    <citation type="submission" date="2023-01" db="EMBL/GenBank/DDBJ databases">
        <authorList>
            <person name="Sun Q."/>
            <person name="Evtushenko L."/>
        </authorList>
    </citation>
    <scope>NUCLEOTIDE SEQUENCE</scope>
    <source>
        <strain evidence="3">VKM B-1513</strain>
    </source>
</reference>
<dbReference type="GO" id="GO:0010181">
    <property type="term" value="F:FMN binding"/>
    <property type="evidence" value="ECO:0007669"/>
    <property type="project" value="InterPro"/>
</dbReference>
<dbReference type="Pfam" id="PF00724">
    <property type="entry name" value="Oxidored_FMN"/>
    <property type="match status" value="1"/>
</dbReference>
<dbReference type="Proteomes" id="UP001143486">
    <property type="component" value="Unassembled WGS sequence"/>
</dbReference>
<name>A0A9W6IPV0_9PROT</name>
<dbReference type="InterPro" id="IPR045247">
    <property type="entry name" value="Oye-like"/>
</dbReference>
<protein>
    <submittedName>
        <fullName evidence="3">Oxidoreductase</fullName>
    </submittedName>
</protein>
<dbReference type="Gene3D" id="3.20.20.70">
    <property type="entry name" value="Aldolase class I"/>
    <property type="match status" value="1"/>
</dbReference>
<accession>A0A9W6IPV0</accession>
<dbReference type="CDD" id="cd04747">
    <property type="entry name" value="OYE_like_5_FMN"/>
    <property type="match status" value="1"/>
</dbReference>
<keyword evidence="4" id="KW-1185">Reference proteome</keyword>
<evidence type="ECO:0000259" key="2">
    <source>
        <dbReference type="Pfam" id="PF00724"/>
    </source>
</evidence>
<feature type="domain" description="NADH:flavin oxidoreductase/NADH oxidase N-terminal" evidence="2">
    <location>
        <begin position="7"/>
        <end position="350"/>
    </location>
</feature>
<dbReference type="AlphaFoldDB" id="A0A9W6IPV0"/>
<dbReference type="RefSeq" id="WP_271187804.1">
    <property type="nucleotide sequence ID" value="NZ_BSFE01000010.1"/>
</dbReference>
<reference evidence="3" key="1">
    <citation type="journal article" date="2014" name="Int. J. Syst. Evol. Microbiol.">
        <title>Complete genome sequence of Corynebacterium casei LMG S-19264T (=DSM 44701T), isolated from a smear-ripened cheese.</title>
        <authorList>
            <consortium name="US DOE Joint Genome Institute (JGI-PGF)"/>
            <person name="Walter F."/>
            <person name="Albersmeier A."/>
            <person name="Kalinowski J."/>
            <person name="Ruckert C."/>
        </authorList>
    </citation>
    <scope>NUCLEOTIDE SEQUENCE</scope>
    <source>
        <strain evidence="3">VKM B-1513</strain>
    </source>
</reference>
<dbReference type="EMBL" id="BSFE01000010">
    <property type="protein sequence ID" value="GLK53452.1"/>
    <property type="molecule type" value="Genomic_DNA"/>
</dbReference>
<dbReference type="InterPro" id="IPR013785">
    <property type="entry name" value="Aldolase_TIM"/>
</dbReference>
<evidence type="ECO:0000313" key="4">
    <source>
        <dbReference type="Proteomes" id="UP001143486"/>
    </source>
</evidence>
<evidence type="ECO:0000256" key="1">
    <source>
        <dbReference type="SAM" id="MobiDB-lite"/>
    </source>
</evidence>
<dbReference type="GO" id="GO:0016491">
    <property type="term" value="F:oxidoreductase activity"/>
    <property type="evidence" value="ECO:0007669"/>
    <property type="project" value="InterPro"/>
</dbReference>
<dbReference type="FunFam" id="3.20.20.70:FF:000262">
    <property type="entry name" value="NADH:flavin oxidoreductase"/>
    <property type="match status" value="1"/>
</dbReference>